<comment type="subcellular location">
    <subcellularLocation>
        <location evidence="1">Cell membrane</location>
        <topology evidence="1">Multi-pass membrane protein</topology>
    </subcellularLocation>
</comment>
<feature type="transmembrane region" description="Helical" evidence="6">
    <location>
        <begin position="43"/>
        <end position="66"/>
    </location>
</feature>
<dbReference type="GO" id="GO:0022857">
    <property type="term" value="F:transmembrane transporter activity"/>
    <property type="evidence" value="ECO:0007669"/>
    <property type="project" value="InterPro"/>
</dbReference>
<dbReference type="PANTHER" id="PTHR42770:SF7">
    <property type="entry name" value="MEMBRANE PROTEIN"/>
    <property type="match status" value="1"/>
</dbReference>
<keyword evidence="5 6" id="KW-0472">Membrane</keyword>
<proteinExistence type="predicted"/>
<dbReference type="InterPro" id="IPR002293">
    <property type="entry name" value="AA/rel_permease1"/>
</dbReference>
<feature type="transmembrane region" description="Helical" evidence="6">
    <location>
        <begin position="117"/>
        <end position="134"/>
    </location>
</feature>
<evidence type="ECO:0000256" key="3">
    <source>
        <dbReference type="ARBA" id="ARBA00022692"/>
    </source>
</evidence>
<dbReference type="InterPro" id="IPR050367">
    <property type="entry name" value="APC_superfamily"/>
</dbReference>
<dbReference type="Proteomes" id="UP000568050">
    <property type="component" value="Unassembled WGS sequence"/>
</dbReference>
<dbReference type="EMBL" id="JACHWP010000001">
    <property type="protein sequence ID" value="MBB3022719.1"/>
    <property type="molecule type" value="Genomic_DNA"/>
</dbReference>
<feature type="transmembrane region" description="Helical" evidence="6">
    <location>
        <begin position="146"/>
        <end position="167"/>
    </location>
</feature>
<feature type="transmembrane region" description="Helical" evidence="6">
    <location>
        <begin position="187"/>
        <end position="207"/>
    </location>
</feature>
<feature type="transmembrane region" description="Helical" evidence="6">
    <location>
        <begin position="87"/>
        <end position="111"/>
    </location>
</feature>
<feature type="transmembrane region" description="Helical" evidence="6">
    <location>
        <begin position="271"/>
        <end position="302"/>
    </location>
</feature>
<evidence type="ECO:0000256" key="1">
    <source>
        <dbReference type="ARBA" id="ARBA00004651"/>
    </source>
</evidence>
<gene>
    <name evidence="7" type="ORF">FHX50_000967</name>
</gene>
<feature type="transmembrane region" description="Helical" evidence="6">
    <location>
        <begin position="348"/>
        <end position="367"/>
    </location>
</feature>
<dbReference type="PANTHER" id="PTHR42770">
    <property type="entry name" value="AMINO ACID TRANSPORTER-RELATED"/>
    <property type="match status" value="1"/>
</dbReference>
<keyword evidence="3 6" id="KW-0812">Transmembrane</keyword>
<evidence type="ECO:0000256" key="2">
    <source>
        <dbReference type="ARBA" id="ARBA00022475"/>
    </source>
</evidence>
<dbReference type="AlphaFoldDB" id="A0A839QV44"/>
<protein>
    <submittedName>
        <fullName evidence="7">APA family basic amino acid/polyamine antiporter</fullName>
    </submittedName>
</protein>
<evidence type="ECO:0000313" key="7">
    <source>
        <dbReference type="EMBL" id="MBB3022719.1"/>
    </source>
</evidence>
<feature type="transmembrane region" description="Helical" evidence="6">
    <location>
        <begin position="12"/>
        <end position="37"/>
    </location>
</feature>
<reference evidence="7 8" key="1">
    <citation type="submission" date="2020-08" db="EMBL/GenBank/DDBJ databases">
        <title>Sequencing the genomes of 1000 actinobacteria strains.</title>
        <authorList>
            <person name="Klenk H.-P."/>
        </authorList>
    </citation>
    <scope>NUCLEOTIDE SEQUENCE [LARGE SCALE GENOMIC DNA]</scope>
    <source>
        <strain evidence="7 8">DSM 23040</strain>
    </source>
</reference>
<keyword evidence="8" id="KW-1185">Reference proteome</keyword>
<dbReference type="PIRSF" id="PIRSF006060">
    <property type="entry name" value="AA_transporter"/>
    <property type="match status" value="1"/>
</dbReference>
<evidence type="ECO:0000256" key="6">
    <source>
        <dbReference type="SAM" id="Phobius"/>
    </source>
</evidence>
<keyword evidence="4 6" id="KW-1133">Transmembrane helix</keyword>
<organism evidence="7 8">
    <name type="scientific">Helcobacillus massiliensis</name>
    <dbReference type="NCBI Taxonomy" id="521392"/>
    <lineage>
        <taxon>Bacteria</taxon>
        <taxon>Bacillati</taxon>
        <taxon>Actinomycetota</taxon>
        <taxon>Actinomycetes</taxon>
        <taxon>Micrococcales</taxon>
        <taxon>Dermabacteraceae</taxon>
        <taxon>Helcobacillus</taxon>
    </lineage>
</organism>
<sequence>MESSDLRRRLGMVDAVTIGLGSMIGAGIFAALAPAAASAGSGLLIALAIAAVIAYANATSTARLAALHPRAGGAYVYGTERLGALPGFLAGWCFLIGKSASAAAMALTIGSAIAPDAARPIAAAAVIALTVLNTRGVQKSALLTRAIVAGVLAALAALVAAGLLAALGGGGADGALLSLGSDAPEGAGGVVGILGAAGLLFFAFAGYARIATLGEEVREPESTIPRAIITALGIALLVYALVAVTVLRALGAEPLAQSPAPLVDAARALGGTWLVWVMAAAMVVGSVGSLLGLILGISRTAFAMARDGRLPGALAAVHPRFGVPHRAEIAVGVVVCAALLVADLRHAIGFSSFGVLLYYAVANASALTLTKREAAGTKAIPAIGLVGCVLLVVFLPLTSIIAALLLIAVGVVVFAIGARKRRPCDR</sequence>
<feature type="transmembrane region" description="Helical" evidence="6">
    <location>
        <begin position="228"/>
        <end position="251"/>
    </location>
</feature>
<dbReference type="GO" id="GO:0005886">
    <property type="term" value="C:plasma membrane"/>
    <property type="evidence" value="ECO:0007669"/>
    <property type="project" value="UniProtKB-SubCell"/>
</dbReference>
<keyword evidence="2" id="KW-1003">Cell membrane</keyword>
<evidence type="ECO:0000313" key="8">
    <source>
        <dbReference type="Proteomes" id="UP000568050"/>
    </source>
</evidence>
<dbReference type="Pfam" id="PF13520">
    <property type="entry name" value="AA_permease_2"/>
    <property type="match status" value="1"/>
</dbReference>
<evidence type="ECO:0000256" key="4">
    <source>
        <dbReference type="ARBA" id="ARBA00022989"/>
    </source>
</evidence>
<accession>A0A839QV44</accession>
<evidence type="ECO:0000256" key="5">
    <source>
        <dbReference type="ARBA" id="ARBA00023136"/>
    </source>
</evidence>
<feature type="transmembrane region" description="Helical" evidence="6">
    <location>
        <begin position="379"/>
        <end position="395"/>
    </location>
</feature>
<dbReference type="Gene3D" id="1.20.1740.10">
    <property type="entry name" value="Amino acid/polyamine transporter I"/>
    <property type="match status" value="1"/>
</dbReference>
<name>A0A839QV44_9MICO</name>
<comment type="caution">
    <text evidence="7">The sequence shown here is derived from an EMBL/GenBank/DDBJ whole genome shotgun (WGS) entry which is preliminary data.</text>
</comment>